<dbReference type="Proteomes" id="UP001158961">
    <property type="component" value="Chromosome"/>
</dbReference>
<dbReference type="PIRSF" id="PIRSF028111">
    <property type="entry name" value="UCP028111"/>
    <property type="match status" value="1"/>
</dbReference>
<dbReference type="InterPro" id="IPR016868">
    <property type="entry name" value="Phage_B3_Orf5"/>
</dbReference>
<feature type="domain" description="DUF2786" evidence="1">
    <location>
        <begin position="23"/>
        <end position="60"/>
    </location>
</feature>
<evidence type="ECO:0000259" key="1">
    <source>
        <dbReference type="Pfam" id="PF10979"/>
    </source>
</evidence>
<sequence length="263" mass="29714">MRKRPAILRAVTGGRVMPDKSKLARRIRRLMALGTQNSNAHEAARAVAVAQRLMRRHGLTDDQLAMSGISESVCERLTSNAEKVPAWMNSLATVVCMATQCRCWFGWYGYVSPDGLRMFRRSLHFYGFGERPELALYIYTVLQRKLRAATDSHMSTYRKRRIMKSTLRSRADQFREGWVSGVWQVLQSFSTPDGENLVLQRWLAQRHSGQSLMAVNTREAKRCRGDMSARTAGWFAGRQTELSHGLAGSQATQQLTAGEANND</sequence>
<feature type="domain" description="DUF7168" evidence="2">
    <location>
        <begin position="72"/>
        <end position="206"/>
    </location>
</feature>
<evidence type="ECO:0000259" key="2">
    <source>
        <dbReference type="Pfam" id="PF23771"/>
    </source>
</evidence>
<gene>
    <name evidence="3" type="ORF">DAPPPG734_18605</name>
</gene>
<accession>A0AAN2FFN2</accession>
<dbReference type="InterPro" id="IPR024498">
    <property type="entry name" value="DUF2786"/>
</dbReference>
<protein>
    <submittedName>
        <fullName evidence="3">DUF2786 domain-containing protein</fullName>
    </submittedName>
</protein>
<dbReference type="Pfam" id="PF23771">
    <property type="entry name" value="DUF7168"/>
    <property type="match status" value="1"/>
</dbReference>
<dbReference type="AlphaFoldDB" id="A0AAN2FFN2"/>
<evidence type="ECO:0000313" key="3">
    <source>
        <dbReference type="EMBL" id="CAH6335292.1"/>
    </source>
</evidence>
<dbReference type="InterPro" id="IPR055592">
    <property type="entry name" value="DUF7168"/>
</dbReference>
<organism evidence="3 4">
    <name type="scientific">Enterobacter agglomerans</name>
    <name type="common">Erwinia herbicola</name>
    <name type="synonym">Pantoea agglomerans</name>
    <dbReference type="NCBI Taxonomy" id="549"/>
    <lineage>
        <taxon>Bacteria</taxon>
        <taxon>Pseudomonadati</taxon>
        <taxon>Pseudomonadota</taxon>
        <taxon>Gammaproteobacteria</taxon>
        <taxon>Enterobacterales</taxon>
        <taxon>Erwiniaceae</taxon>
        <taxon>Pantoea</taxon>
        <taxon>Pantoea agglomerans group</taxon>
    </lineage>
</organism>
<dbReference type="EMBL" id="OW970315">
    <property type="protein sequence ID" value="CAH6335292.1"/>
    <property type="molecule type" value="Genomic_DNA"/>
</dbReference>
<reference evidence="3" key="1">
    <citation type="submission" date="2022-05" db="EMBL/GenBank/DDBJ databases">
        <authorList>
            <person name="Pothier F. J."/>
        </authorList>
    </citation>
    <scope>NUCLEOTIDE SEQUENCE</scope>
    <source>
        <strain evidence="3">DAPP-PG734</strain>
    </source>
</reference>
<dbReference type="Pfam" id="PF10979">
    <property type="entry name" value="DUF2786"/>
    <property type="match status" value="1"/>
</dbReference>
<proteinExistence type="predicted"/>
<name>A0AAN2FFN2_ENTAG</name>
<evidence type="ECO:0000313" key="4">
    <source>
        <dbReference type="Proteomes" id="UP001158961"/>
    </source>
</evidence>